<gene>
    <name evidence="2" type="ORF">AVDCRST_MAG73-2557</name>
</gene>
<keyword evidence="2" id="KW-0251">Elongation factor</keyword>
<proteinExistence type="predicted"/>
<sequence length="156" mass="18020">ASQPHPRDRRWSGAIEARAEGTDRGPATGRDRRRRRGPLPRRPAGERRLRRGARRAGADRAQDRRVRGDGAQRGGDGRGKPAPRRGRPWQHRGRGLRRRRGALHHRRRDRSQTRLRPDLQRVPHRQGPARQAPRSGRLCDDPRWSIQTDGQADRRL</sequence>
<keyword evidence="2" id="KW-0648">Protein biosynthesis</keyword>
<dbReference type="EMBL" id="CADCWE010000170">
    <property type="protein sequence ID" value="CAA9547472.1"/>
    <property type="molecule type" value="Genomic_DNA"/>
</dbReference>
<feature type="non-terminal residue" evidence="2">
    <location>
        <position position="1"/>
    </location>
</feature>
<protein>
    <submittedName>
        <fullName evidence="2">Transcription elongation factor GreA</fullName>
    </submittedName>
</protein>
<organism evidence="2">
    <name type="scientific">uncultured Thermomicrobiales bacterium</name>
    <dbReference type="NCBI Taxonomy" id="1645740"/>
    <lineage>
        <taxon>Bacteria</taxon>
        <taxon>Pseudomonadati</taxon>
        <taxon>Thermomicrobiota</taxon>
        <taxon>Thermomicrobia</taxon>
        <taxon>Thermomicrobiales</taxon>
        <taxon>environmental samples</taxon>
    </lineage>
</organism>
<evidence type="ECO:0000256" key="1">
    <source>
        <dbReference type="SAM" id="MobiDB-lite"/>
    </source>
</evidence>
<evidence type="ECO:0000313" key="2">
    <source>
        <dbReference type="EMBL" id="CAA9547472.1"/>
    </source>
</evidence>
<feature type="region of interest" description="Disordered" evidence="1">
    <location>
        <begin position="1"/>
        <end position="156"/>
    </location>
</feature>
<feature type="non-terminal residue" evidence="2">
    <location>
        <position position="156"/>
    </location>
</feature>
<dbReference type="GO" id="GO:0003746">
    <property type="term" value="F:translation elongation factor activity"/>
    <property type="evidence" value="ECO:0007669"/>
    <property type="project" value="UniProtKB-KW"/>
</dbReference>
<reference evidence="2" key="1">
    <citation type="submission" date="2020-02" db="EMBL/GenBank/DDBJ databases">
        <authorList>
            <person name="Meier V. D."/>
        </authorList>
    </citation>
    <scope>NUCLEOTIDE SEQUENCE</scope>
    <source>
        <strain evidence="2">AVDCRST_MAG73</strain>
    </source>
</reference>
<feature type="compositionally biased region" description="Basic and acidic residues" evidence="1">
    <location>
        <begin position="1"/>
        <end position="23"/>
    </location>
</feature>
<feature type="compositionally biased region" description="Basic residues" evidence="1">
    <location>
        <begin position="81"/>
        <end position="109"/>
    </location>
</feature>
<feature type="compositionally biased region" description="Basic and acidic residues" evidence="1">
    <location>
        <begin position="110"/>
        <end position="121"/>
    </location>
</feature>
<feature type="compositionally biased region" description="Basic and acidic residues" evidence="1">
    <location>
        <begin position="56"/>
        <end position="79"/>
    </location>
</feature>
<accession>A0A6J4UF33</accession>
<name>A0A6J4UF33_9BACT</name>
<dbReference type="AlphaFoldDB" id="A0A6J4UF33"/>